<feature type="binding site" evidence="7">
    <location>
        <position position="200"/>
    </location>
    <ligand>
        <name>substrate</name>
    </ligand>
</feature>
<dbReference type="InterPro" id="IPR017853">
    <property type="entry name" value="GH"/>
</dbReference>
<dbReference type="Pfam" id="PF02065">
    <property type="entry name" value="Melibiase"/>
    <property type="match status" value="1"/>
</dbReference>
<dbReference type="Pfam" id="PF16874">
    <property type="entry name" value="Glyco_hydro_36C"/>
    <property type="match status" value="1"/>
</dbReference>
<dbReference type="PIRSF" id="PIRSF005536">
    <property type="entry name" value="Agal"/>
    <property type="match status" value="1"/>
</dbReference>
<dbReference type="CDD" id="cd14791">
    <property type="entry name" value="GH36"/>
    <property type="match status" value="1"/>
</dbReference>
<dbReference type="RefSeq" id="WP_094668310.1">
    <property type="nucleotide sequence ID" value="NZ_MWWW01000027.1"/>
</dbReference>
<evidence type="ECO:0000256" key="3">
    <source>
        <dbReference type="ARBA" id="ARBA00022801"/>
    </source>
</evidence>
<keyword evidence="3 5" id="KW-0378">Hydrolase</keyword>
<evidence type="ECO:0000256" key="4">
    <source>
        <dbReference type="ARBA" id="ARBA00023295"/>
    </source>
</evidence>
<keyword evidence="11" id="KW-1185">Reference proteome</keyword>
<evidence type="ECO:0000313" key="11">
    <source>
        <dbReference type="Proteomes" id="UP000216871"/>
    </source>
</evidence>
<comment type="catalytic activity">
    <reaction evidence="1 5">
        <text>Hydrolysis of terminal, non-reducing alpha-D-galactose residues in alpha-D-galactosides, including galactose oligosaccharides, galactomannans and galactolipids.</text>
        <dbReference type="EC" id="3.2.1.22"/>
    </reaction>
</comment>
<comment type="similarity">
    <text evidence="5">Belongs to the glycosyl hydrolase.</text>
</comment>
<dbReference type="EC" id="3.2.1.22" evidence="2 5"/>
<dbReference type="PANTHER" id="PTHR43053:SF3">
    <property type="entry name" value="ALPHA-GALACTOSIDASE C-RELATED"/>
    <property type="match status" value="1"/>
</dbReference>
<dbReference type="PANTHER" id="PTHR43053">
    <property type="entry name" value="GLYCOSIDASE FAMILY 31"/>
    <property type="match status" value="1"/>
</dbReference>
<evidence type="ECO:0000256" key="5">
    <source>
        <dbReference type="PIRNR" id="PIRNR005536"/>
    </source>
</evidence>
<feature type="binding site" evidence="7">
    <location>
        <position position="444"/>
    </location>
    <ligand>
        <name>substrate</name>
    </ligand>
</feature>
<dbReference type="InterPro" id="IPR013780">
    <property type="entry name" value="Glyco_hydro_b"/>
</dbReference>
<keyword evidence="4 5" id="KW-0326">Glycosidase</keyword>
<dbReference type="InterPro" id="IPR000111">
    <property type="entry name" value="Glyco_hydro_27/36_CS"/>
</dbReference>
<proteinExistence type="inferred from homology"/>
<dbReference type="FunFam" id="3.20.20.70:FF:000118">
    <property type="entry name" value="Alpha-galactosidase"/>
    <property type="match status" value="1"/>
</dbReference>
<feature type="active site" description="Proton donor" evidence="6">
    <location>
        <position position="549"/>
    </location>
</feature>
<dbReference type="Proteomes" id="UP000216871">
    <property type="component" value="Unassembled WGS sequence"/>
</dbReference>
<dbReference type="InterPro" id="IPR031705">
    <property type="entry name" value="Glyco_hydro_36_C"/>
</dbReference>
<feature type="binding site" evidence="7">
    <location>
        <begin position="367"/>
        <end position="368"/>
    </location>
    <ligand>
        <name>substrate</name>
    </ligand>
</feature>
<feature type="domain" description="Glycosyl hydrolase family 36 C-terminal" evidence="8">
    <location>
        <begin position="657"/>
        <end position="751"/>
    </location>
</feature>
<dbReference type="InterPro" id="IPR038417">
    <property type="entry name" value="Alpga-gal_N_sf"/>
</dbReference>
<feature type="binding site" evidence="7">
    <location>
        <position position="549"/>
    </location>
    <ligand>
        <name>substrate</name>
    </ligand>
</feature>
<feature type="active site" description="Nucleophile" evidence="6">
    <location>
        <position position="479"/>
    </location>
</feature>
<reference evidence="10 11" key="1">
    <citation type="journal article" date="2017" name="BMC Genomics">
        <title>Comparative genomic and phylogenomic analyses of the Bifidobacteriaceae family.</title>
        <authorList>
            <person name="Lugli G.A."/>
            <person name="Milani C."/>
            <person name="Turroni F."/>
            <person name="Duranti S."/>
            <person name="Mancabelli L."/>
            <person name="Mangifesta M."/>
            <person name="Ferrario C."/>
            <person name="Modesto M."/>
            <person name="Mattarelli P."/>
            <person name="Jiri K."/>
            <person name="van Sinderen D."/>
            <person name="Ventura M."/>
        </authorList>
    </citation>
    <scope>NUCLEOTIDE SEQUENCE [LARGE SCALE GENOMIC DNA]</scope>
    <source>
        <strain evidence="10 11">DSM 100196</strain>
    </source>
</reference>
<feature type="binding site" evidence="7">
    <location>
        <position position="527"/>
    </location>
    <ligand>
        <name>substrate</name>
    </ligand>
</feature>
<protein>
    <recommendedName>
        <fullName evidence="2 5">Alpha-galactosidase</fullName>
        <ecNumber evidence="2 5">3.2.1.22</ecNumber>
    </recommendedName>
</protein>
<dbReference type="InterPro" id="IPR031704">
    <property type="entry name" value="Glyco_hydro_36_N"/>
</dbReference>
<evidence type="ECO:0000259" key="9">
    <source>
        <dbReference type="Pfam" id="PF16875"/>
    </source>
</evidence>
<gene>
    <name evidence="10" type="ORF">BMYO_1909</name>
</gene>
<name>A0A261FEI2_9BIFI</name>
<dbReference type="AlphaFoldDB" id="A0A261FEI2"/>
<evidence type="ECO:0000256" key="6">
    <source>
        <dbReference type="PIRSR" id="PIRSR005536-1"/>
    </source>
</evidence>
<comment type="caution">
    <text evidence="10">The sequence shown here is derived from an EMBL/GenBank/DDBJ whole genome shotgun (WGS) entry which is preliminary data.</text>
</comment>
<evidence type="ECO:0000259" key="8">
    <source>
        <dbReference type="Pfam" id="PF16874"/>
    </source>
</evidence>
<dbReference type="PRINTS" id="PR00743">
    <property type="entry name" value="GLHYDRLASE36"/>
</dbReference>
<evidence type="ECO:0000256" key="1">
    <source>
        <dbReference type="ARBA" id="ARBA00001255"/>
    </source>
</evidence>
<evidence type="ECO:0000256" key="2">
    <source>
        <dbReference type="ARBA" id="ARBA00012755"/>
    </source>
</evidence>
<dbReference type="InterPro" id="IPR002252">
    <property type="entry name" value="Glyco_hydro_36"/>
</dbReference>
<organism evidence="10 11">
    <name type="scientific">Bifidobacterium myosotis</name>
    <dbReference type="NCBI Taxonomy" id="1630166"/>
    <lineage>
        <taxon>Bacteria</taxon>
        <taxon>Bacillati</taxon>
        <taxon>Actinomycetota</taxon>
        <taxon>Actinomycetes</taxon>
        <taxon>Bifidobacteriales</taxon>
        <taxon>Bifidobacteriaceae</taxon>
        <taxon>Bifidobacterium</taxon>
    </lineage>
</organism>
<dbReference type="Gene3D" id="3.20.20.70">
    <property type="entry name" value="Aldolase class I"/>
    <property type="match status" value="1"/>
</dbReference>
<dbReference type="Pfam" id="PF16875">
    <property type="entry name" value="Glyco_hydro_36N"/>
    <property type="match status" value="1"/>
</dbReference>
<evidence type="ECO:0000256" key="7">
    <source>
        <dbReference type="PIRSR" id="PIRSR005536-2"/>
    </source>
</evidence>
<dbReference type="GO" id="GO:0016052">
    <property type="term" value="P:carbohydrate catabolic process"/>
    <property type="evidence" value="ECO:0007669"/>
    <property type="project" value="InterPro"/>
</dbReference>
<evidence type="ECO:0000313" key="10">
    <source>
        <dbReference type="EMBL" id="OZG57590.1"/>
    </source>
</evidence>
<sequence length="755" mass="86424">MPIVYHENTKVFHIHNRYFSYIIDVLRNGQIGQLYFGAPLKDRENFTHMQVNERRDMDPCVYEGDQSFSLEDTKQEYPVTGNGDLRNMAATVVNPDGSRYADFKYVSHVVTPGKPKLEGLPATYVEDDAEAETLTITLADEVTKAELELSYTLYADRPVLARNARFVNHGDRELVLDAAMSANIDLPDARWNMLDFTGAWGRERHLDERPLKTGVQSIYSLRGHSSHQFNPFLILKRPETTETAGECFGVSLVYSGNFLGQVEVDNYHVTRVMMGIHPEGFAWRLGPGATFQTPEAVIVYSADGLNHMSQAYHELYRTRLARGYWRDRPRPVLINSWESTYMRFDEDKVYGIAAKAHELGVDLFVLDDGWFGHRDNDESSLGDWFADPKKLPNGVEGLARRITALGMKFGLWFEPEMISKDSKLYEAHPDWMIRVPDRTPLHGRNQFELDFTKPEVVDYIAEQMEKILGTGLVSYVKWDMNRSMTDVFSQGRPAEFQGEVYHRQILGVYALYERLTSKFPEVLFESCASGGGRFDAGMLYYAPQGWISDDSDAIERLKIQYGTSFGYPISSMGSHVSAVPNHQVFRRTPLKTRADVAYFGTFGYELDVNKIPPEEQEEIRAQIRFFKDHYDLIAHGTFYRLISPFGANPVGLQEGAETAWMVVSPDRSRALVGYYRAHQPVNEGYRSLRLDGLDPEREYEVRDTAYRMPQVDGETFYGDELMHHGFDVSDSGFGPWTTWIYQGDYQSRLFEITAR</sequence>
<dbReference type="GO" id="GO:0004557">
    <property type="term" value="F:alpha-galactosidase activity"/>
    <property type="evidence" value="ECO:0007669"/>
    <property type="project" value="UniProtKB-UniRule"/>
</dbReference>
<dbReference type="InterPro" id="IPR013785">
    <property type="entry name" value="Aldolase_TIM"/>
</dbReference>
<dbReference type="Gene3D" id="2.60.40.1180">
    <property type="entry name" value="Golgi alpha-mannosidase II"/>
    <property type="match status" value="1"/>
</dbReference>
<feature type="binding site" evidence="7">
    <location>
        <begin position="477"/>
        <end position="481"/>
    </location>
    <ligand>
        <name>substrate</name>
    </ligand>
</feature>
<dbReference type="OrthoDB" id="9758822at2"/>
<dbReference type="Gene3D" id="2.70.98.60">
    <property type="entry name" value="alpha-galactosidase from lactobacil brevis"/>
    <property type="match status" value="1"/>
</dbReference>
<accession>A0A261FEI2</accession>
<feature type="domain" description="Glycosyl hydrolase family 36 N-terminal" evidence="9">
    <location>
        <begin position="29"/>
        <end position="285"/>
    </location>
</feature>
<dbReference type="PROSITE" id="PS00512">
    <property type="entry name" value="ALPHA_GALACTOSIDASE"/>
    <property type="match status" value="1"/>
</dbReference>
<dbReference type="InterPro" id="IPR050985">
    <property type="entry name" value="Alpha-glycosidase_related"/>
</dbReference>
<dbReference type="EMBL" id="MWWW01000027">
    <property type="protein sequence ID" value="OZG57590.1"/>
    <property type="molecule type" value="Genomic_DNA"/>
</dbReference>
<dbReference type="SUPFAM" id="SSF51445">
    <property type="entry name" value="(Trans)glycosidases"/>
    <property type="match status" value="1"/>
</dbReference>